<organism evidence="1 2">
    <name type="scientific">Ogataea philodendri</name>
    <dbReference type="NCBI Taxonomy" id="1378263"/>
    <lineage>
        <taxon>Eukaryota</taxon>
        <taxon>Fungi</taxon>
        <taxon>Dikarya</taxon>
        <taxon>Ascomycota</taxon>
        <taxon>Saccharomycotina</taxon>
        <taxon>Pichiomycetes</taxon>
        <taxon>Pichiales</taxon>
        <taxon>Pichiaceae</taxon>
        <taxon>Ogataea</taxon>
    </lineage>
</organism>
<dbReference type="OrthoDB" id="2133190at2759"/>
<reference evidence="1" key="1">
    <citation type="journal article" date="2021" name="Open Biol.">
        <title>Shared evolutionary footprints suggest mitochondrial oxidative damage underlies multiple complex I losses in fungi.</title>
        <authorList>
            <person name="Schikora-Tamarit M.A."/>
            <person name="Marcet-Houben M."/>
            <person name="Nosek J."/>
            <person name="Gabaldon T."/>
        </authorList>
    </citation>
    <scope>NUCLEOTIDE SEQUENCE</scope>
    <source>
        <strain evidence="1">CBS6075</strain>
    </source>
</reference>
<proteinExistence type="predicted"/>
<evidence type="ECO:0000313" key="1">
    <source>
        <dbReference type="EMBL" id="KAH3666176.1"/>
    </source>
</evidence>
<comment type="caution">
    <text evidence="1">The sequence shown here is derived from an EMBL/GenBank/DDBJ whole genome shotgun (WGS) entry which is preliminary data.</text>
</comment>
<dbReference type="GeneID" id="70236330"/>
<protein>
    <submittedName>
        <fullName evidence="1">Uncharacterized protein</fullName>
    </submittedName>
</protein>
<reference evidence="1" key="2">
    <citation type="submission" date="2021-01" db="EMBL/GenBank/DDBJ databases">
        <authorList>
            <person name="Schikora-Tamarit M.A."/>
        </authorList>
    </citation>
    <scope>NUCLEOTIDE SEQUENCE</scope>
    <source>
        <strain evidence="1">CBS6075</strain>
    </source>
</reference>
<keyword evidence="2" id="KW-1185">Reference proteome</keyword>
<dbReference type="EMBL" id="JAEUBE010000295">
    <property type="protein sequence ID" value="KAH3666176.1"/>
    <property type="molecule type" value="Genomic_DNA"/>
</dbReference>
<evidence type="ECO:0000313" key="2">
    <source>
        <dbReference type="Proteomes" id="UP000769157"/>
    </source>
</evidence>
<dbReference type="Proteomes" id="UP000769157">
    <property type="component" value="Unassembled WGS sequence"/>
</dbReference>
<name>A0A9P8P6Y3_9ASCO</name>
<accession>A0A9P8P6Y3</accession>
<sequence>MGFCIVSGRGVVAFHWLVVVELVQNHLGKNLSELHTPLVERVDTPDGSLDKSHVLVVSNQRSKSGWSDQLRQNRGGWSVTREHLVGNKVALDSLGLDLLLRLSKHQRLGLGKEVGSKHPLVQVTFDRVVGLGGQDEVGWNELGTLVHQLEEGMLGVGGWFSKHHDSGLVVDKLGVLCNRLTIGFHGQLLQVSWESVQVLIKWCNQLGLSAVEVVVPNCQQSTNKWNVLLDRSVLEVVVNSLSTFQELLKVLETNVQTHRGSNGRPHRVSSTNPVLETKHVLGVDTELGDLRSVGTESDEVLSNVCLVLGPLQEPVLGGVCVGTSFSSGESFGSNQEQGGLCVTLLQSLGNMGTIDVGNKVHRQSWVSHRVDLWSDIDVVNVHGVQVSVSKGNVVDGSVLCGVDMVTSKHLVSELLDFGLLSQLDKSAEDLLVDQVLGEIEQNLRPIKVLKSVGELGESLWVRSESITSGVGFSVILVDGLELFPGW</sequence>
<dbReference type="AlphaFoldDB" id="A0A9P8P6Y3"/>
<gene>
    <name evidence="1" type="ORF">OGAPHI_004365</name>
</gene>
<dbReference type="RefSeq" id="XP_046061380.1">
    <property type="nucleotide sequence ID" value="XM_046205435.1"/>
</dbReference>